<organism evidence="1 2">
    <name type="scientific">Populus alba</name>
    <name type="common">White poplar</name>
    <dbReference type="NCBI Taxonomy" id="43335"/>
    <lineage>
        <taxon>Eukaryota</taxon>
        <taxon>Viridiplantae</taxon>
        <taxon>Streptophyta</taxon>
        <taxon>Embryophyta</taxon>
        <taxon>Tracheophyta</taxon>
        <taxon>Spermatophyta</taxon>
        <taxon>Magnoliopsida</taxon>
        <taxon>eudicotyledons</taxon>
        <taxon>Gunneridae</taxon>
        <taxon>Pentapetalae</taxon>
        <taxon>rosids</taxon>
        <taxon>fabids</taxon>
        <taxon>Malpighiales</taxon>
        <taxon>Salicaceae</taxon>
        <taxon>Saliceae</taxon>
        <taxon>Populus</taxon>
    </lineage>
</organism>
<sequence>MDKQSVHGFDSNESDLDLQGEAYECERIEDELQDNLDFCVDEDDKTSVQCIELAVNAEGLEPCVGMEFNSRDEAREFYISYGRCTGFTDEKDKRIRELSLELYNERQKCKRRCAVYEEQLNMILQDLEKHTEHVSKKVDDVVKSIREIEEEHSDDSNSE</sequence>
<accession>A0ACC4BXR4</accession>
<evidence type="ECO:0000313" key="2">
    <source>
        <dbReference type="Proteomes" id="UP000309997"/>
    </source>
</evidence>
<proteinExistence type="predicted"/>
<keyword evidence="2" id="KW-1185">Reference proteome</keyword>
<name>A0ACC4BXR4_POPAL</name>
<reference evidence="1 2" key="1">
    <citation type="journal article" date="2024" name="Plant Biotechnol. J.">
        <title>Genome and CRISPR/Cas9 system of a widespread forest tree (Populus alba) in the world.</title>
        <authorList>
            <person name="Liu Y.J."/>
            <person name="Jiang P.F."/>
            <person name="Han X.M."/>
            <person name="Li X.Y."/>
            <person name="Wang H.M."/>
            <person name="Wang Y.J."/>
            <person name="Wang X.X."/>
            <person name="Zeng Q.Y."/>
        </authorList>
    </citation>
    <scope>NUCLEOTIDE SEQUENCE [LARGE SCALE GENOMIC DNA]</scope>
    <source>
        <strain evidence="2">cv. PAL-ZL1</strain>
    </source>
</reference>
<comment type="caution">
    <text evidence="1">The sequence shown here is derived from an EMBL/GenBank/DDBJ whole genome shotgun (WGS) entry which is preliminary data.</text>
</comment>
<evidence type="ECO:0000313" key="1">
    <source>
        <dbReference type="EMBL" id="KAL3583185.1"/>
    </source>
</evidence>
<gene>
    <name evidence="1" type="ORF">D5086_014246</name>
</gene>
<protein>
    <submittedName>
        <fullName evidence="1">Uncharacterized protein</fullName>
    </submittedName>
</protein>
<dbReference type="EMBL" id="RCHU02000007">
    <property type="protein sequence ID" value="KAL3583185.1"/>
    <property type="molecule type" value="Genomic_DNA"/>
</dbReference>
<dbReference type="Proteomes" id="UP000309997">
    <property type="component" value="Unassembled WGS sequence"/>
</dbReference>